<dbReference type="Proteomes" id="UP001501207">
    <property type="component" value="Unassembled WGS sequence"/>
</dbReference>
<dbReference type="Pfam" id="PF20130">
    <property type="entry name" value="DUF6520"/>
    <property type="match status" value="1"/>
</dbReference>
<reference evidence="4" key="1">
    <citation type="journal article" date="2019" name="Int. J. Syst. Evol. Microbiol.">
        <title>The Global Catalogue of Microorganisms (GCM) 10K type strain sequencing project: providing services to taxonomists for standard genome sequencing and annotation.</title>
        <authorList>
            <consortium name="The Broad Institute Genomics Platform"/>
            <consortium name="The Broad Institute Genome Sequencing Center for Infectious Disease"/>
            <person name="Wu L."/>
            <person name="Ma J."/>
        </authorList>
    </citation>
    <scope>NUCLEOTIDE SEQUENCE [LARGE SCALE GENOMIC DNA]</scope>
    <source>
        <strain evidence="4">JCM 17664</strain>
    </source>
</reference>
<protein>
    <submittedName>
        <fullName evidence="3">Uncharacterized protein</fullName>
    </submittedName>
</protein>
<accession>A0ABP8G0E9</accession>
<feature type="signal peptide" evidence="2">
    <location>
        <begin position="1"/>
        <end position="21"/>
    </location>
</feature>
<organism evidence="3 4">
    <name type="scientific">Compostibacter hankyongensis</name>
    <dbReference type="NCBI Taxonomy" id="1007089"/>
    <lineage>
        <taxon>Bacteria</taxon>
        <taxon>Pseudomonadati</taxon>
        <taxon>Bacteroidota</taxon>
        <taxon>Chitinophagia</taxon>
        <taxon>Chitinophagales</taxon>
        <taxon>Chitinophagaceae</taxon>
        <taxon>Compostibacter</taxon>
    </lineage>
</organism>
<evidence type="ECO:0000256" key="2">
    <source>
        <dbReference type="SAM" id="SignalP"/>
    </source>
</evidence>
<feature type="compositionally biased region" description="Basic and acidic residues" evidence="1">
    <location>
        <begin position="107"/>
        <end position="116"/>
    </location>
</feature>
<evidence type="ECO:0000313" key="4">
    <source>
        <dbReference type="Proteomes" id="UP001501207"/>
    </source>
</evidence>
<dbReference type="InterPro" id="IPR045391">
    <property type="entry name" value="DUF6520"/>
</dbReference>
<feature type="region of interest" description="Disordered" evidence="1">
    <location>
        <begin position="78"/>
        <end position="116"/>
    </location>
</feature>
<keyword evidence="2" id="KW-0732">Signal</keyword>
<evidence type="ECO:0000313" key="3">
    <source>
        <dbReference type="EMBL" id="GAA4314600.1"/>
    </source>
</evidence>
<name>A0ABP8G0E9_9BACT</name>
<feature type="chain" id="PRO_5047084463" evidence="2">
    <location>
        <begin position="22"/>
        <end position="116"/>
    </location>
</feature>
<proteinExistence type="predicted"/>
<gene>
    <name evidence="3" type="ORF">GCM10023143_25540</name>
</gene>
<sequence length="116" mass="12315">MNIKKIALPVLAAIVGIVASAFTTVRSTSQQPLADAWFELSGPDRTQASSYTLAVNGSGQDPDCPTEPDEVCAIFATQEGSGANAHPDQDDLDDIIADSDNFTKSADNLEYKEPQN</sequence>
<comment type="caution">
    <text evidence="3">The sequence shown here is derived from an EMBL/GenBank/DDBJ whole genome shotgun (WGS) entry which is preliminary data.</text>
</comment>
<keyword evidence="4" id="KW-1185">Reference proteome</keyword>
<dbReference type="RefSeq" id="WP_344979909.1">
    <property type="nucleotide sequence ID" value="NZ_BAABFN010000006.1"/>
</dbReference>
<dbReference type="EMBL" id="BAABFN010000006">
    <property type="protein sequence ID" value="GAA4314600.1"/>
    <property type="molecule type" value="Genomic_DNA"/>
</dbReference>
<evidence type="ECO:0000256" key="1">
    <source>
        <dbReference type="SAM" id="MobiDB-lite"/>
    </source>
</evidence>